<evidence type="ECO:0000259" key="4">
    <source>
        <dbReference type="PROSITE" id="PS01124"/>
    </source>
</evidence>
<reference evidence="5 6" key="1">
    <citation type="submission" date="2022-10" db="EMBL/GenBank/DDBJ databases">
        <title>paucibacter sp. hw8 Genome sequencing.</title>
        <authorList>
            <person name="Park S."/>
        </authorList>
    </citation>
    <scope>NUCLEOTIDE SEQUENCE [LARGE SCALE GENOMIC DNA]</scope>
    <source>
        <strain evidence="6">hw8</strain>
    </source>
</reference>
<dbReference type="PROSITE" id="PS01124">
    <property type="entry name" value="HTH_ARAC_FAMILY_2"/>
    <property type="match status" value="1"/>
</dbReference>
<dbReference type="CDD" id="cd03137">
    <property type="entry name" value="GATase1_AraC_1"/>
    <property type="match status" value="1"/>
</dbReference>
<dbReference type="RefSeq" id="WP_273595362.1">
    <property type="nucleotide sequence ID" value="NZ_JAQQXS010000002.1"/>
</dbReference>
<dbReference type="InterPro" id="IPR029062">
    <property type="entry name" value="Class_I_gatase-like"/>
</dbReference>
<evidence type="ECO:0000313" key="6">
    <source>
        <dbReference type="Proteomes" id="UP001219862"/>
    </source>
</evidence>
<dbReference type="PANTHER" id="PTHR43130">
    <property type="entry name" value="ARAC-FAMILY TRANSCRIPTIONAL REGULATOR"/>
    <property type="match status" value="1"/>
</dbReference>
<evidence type="ECO:0000256" key="1">
    <source>
        <dbReference type="ARBA" id="ARBA00023015"/>
    </source>
</evidence>
<sequence>MTHSKPLKRSPRSSRHQIAVLAFDRISPFHLSVPCVVFGESQPVASPFDLRVCAIEPGLLRTTAGFSVMPEHGLEGLKRANTVIVPSWRDPAEQAPPALLAALRAAHKRGARLVGLCLGAYVLAQAGLLTGRRATTHWAYAQDFSARFPDVEVAPDVLYVDDGDVLTSAGTAAGIDACLHLLRGQCGHAVANGVARRLVVPPHRQGGQAQFIEQAMPATARGSRLAGVLDLLRADLLHPWDVDEVAERAVMSRRTCTRQFRQLTGGTLGEWLLRERLALAQRLLESGDGGIEQVAASAGFGSAGLLRQHFKAAFGVTPSAWRQMFRAG</sequence>
<accession>A0ABT5KLY9</accession>
<dbReference type="InterPro" id="IPR052158">
    <property type="entry name" value="INH-QAR"/>
</dbReference>
<dbReference type="EMBL" id="JAQQXS010000002">
    <property type="protein sequence ID" value="MDC8783932.1"/>
    <property type="molecule type" value="Genomic_DNA"/>
</dbReference>
<keyword evidence="2" id="KW-0238">DNA-binding</keyword>
<dbReference type="InterPro" id="IPR018062">
    <property type="entry name" value="HTH_AraC-typ_CS"/>
</dbReference>
<dbReference type="InterPro" id="IPR002818">
    <property type="entry name" value="DJ-1/PfpI"/>
</dbReference>
<organism evidence="5 6">
    <name type="scientific">Roseateles koreensis</name>
    <dbReference type="NCBI Taxonomy" id="2987526"/>
    <lineage>
        <taxon>Bacteria</taxon>
        <taxon>Pseudomonadati</taxon>
        <taxon>Pseudomonadota</taxon>
        <taxon>Betaproteobacteria</taxon>
        <taxon>Burkholderiales</taxon>
        <taxon>Sphaerotilaceae</taxon>
        <taxon>Roseateles</taxon>
    </lineage>
</organism>
<comment type="caution">
    <text evidence="5">The sequence shown here is derived from an EMBL/GenBank/DDBJ whole genome shotgun (WGS) entry which is preliminary data.</text>
</comment>
<keyword evidence="6" id="KW-1185">Reference proteome</keyword>
<evidence type="ECO:0000313" key="5">
    <source>
        <dbReference type="EMBL" id="MDC8783932.1"/>
    </source>
</evidence>
<proteinExistence type="predicted"/>
<evidence type="ECO:0000256" key="2">
    <source>
        <dbReference type="ARBA" id="ARBA00023125"/>
    </source>
</evidence>
<dbReference type="SUPFAM" id="SSF52317">
    <property type="entry name" value="Class I glutamine amidotransferase-like"/>
    <property type="match status" value="1"/>
</dbReference>
<keyword evidence="1" id="KW-0805">Transcription regulation</keyword>
<gene>
    <name evidence="5" type="ORF">PRZ01_01855</name>
</gene>
<dbReference type="InterPro" id="IPR018060">
    <property type="entry name" value="HTH_AraC"/>
</dbReference>
<dbReference type="PROSITE" id="PS00041">
    <property type="entry name" value="HTH_ARAC_FAMILY_1"/>
    <property type="match status" value="1"/>
</dbReference>
<dbReference type="Pfam" id="PF01965">
    <property type="entry name" value="DJ-1_PfpI"/>
    <property type="match status" value="1"/>
</dbReference>
<evidence type="ECO:0000256" key="3">
    <source>
        <dbReference type="ARBA" id="ARBA00023163"/>
    </source>
</evidence>
<dbReference type="InterPro" id="IPR009057">
    <property type="entry name" value="Homeodomain-like_sf"/>
</dbReference>
<dbReference type="Gene3D" id="1.10.10.60">
    <property type="entry name" value="Homeodomain-like"/>
    <property type="match status" value="1"/>
</dbReference>
<dbReference type="SMART" id="SM00342">
    <property type="entry name" value="HTH_ARAC"/>
    <property type="match status" value="1"/>
</dbReference>
<name>A0ABT5KLY9_9BURK</name>
<dbReference type="PANTHER" id="PTHR43130:SF3">
    <property type="entry name" value="HTH-TYPE TRANSCRIPTIONAL REGULATOR RV1931C"/>
    <property type="match status" value="1"/>
</dbReference>
<protein>
    <submittedName>
        <fullName evidence="5">Helix-turn-helix domain-containing protein</fullName>
    </submittedName>
</protein>
<keyword evidence="3" id="KW-0804">Transcription</keyword>
<dbReference type="Pfam" id="PF12833">
    <property type="entry name" value="HTH_18"/>
    <property type="match status" value="1"/>
</dbReference>
<dbReference type="Gene3D" id="3.40.50.880">
    <property type="match status" value="1"/>
</dbReference>
<feature type="domain" description="HTH araC/xylS-type" evidence="4">
    <location>
        <begin position="226"/>
        <end position="324"/>
    </location>
</feature>
<dbReference type="SUPFAM" id="SSF46689">
    <property type="entry name" value="Homeodomain-like"/>
    <property type="match status" value="2"/>
</dbReference>
<dbReference type="Proteomes" id="UP001219862">
    <property type="component" value="Unassembled WGS sequence"/>
</dbReference>